<evidence type="ECO:0000256" key="1">
    <source>
        <dbReference type="ARBA" id="ARBA00004123"/>
    </source>
</evidence>
<keyword evidence="10" id="KW-1185">Reference proteome</keyword>
<dbReference type="InterPro" id="IPR019787">
    <property type="entry name" value="Znf_PHD-finger"/>
</dbReference>
<dbReference type="EMBL" id="JAVDPF010000003">
    <property type="protein sequence ID" value="KAL1884953.1"/>
    <property type="molecule type" value="Genomic_DNA"/>
</dbReference>
<feature type="region of interest" description="Disordered" evidence="7">
    <location>
        <begin position="301"/>
        <end position="469"/>
    </location>
</feature>
<accession>A0ABR3YAW9</accession>
<feature type="compositionally biased region" description="Polar residues" evidence="7">
    <location>
        <begin position="422"/>
        <end position="433"/>
    </location>
</feature>
<evidence type="ECO:0000256" key="5">
    <source>
        <dbReference type="ARBA" id="ARBA00023242"/>
    </source>
</evidence>
<feature type="region of interest" description="Disordered" evidence="7">
    <location>
        <begin position="1"/>
        <end position="25"/>
    </location>
</feature>
<name>A0ABR3YAW9_9EURO</name>
<dbReference type="Proteomes" id="UP001583193">
    <property type="component" value="Unassembled WGS sequence"/>
</dbReference>
<evidence type="ECO:0000313" key="10">
    <source>
        <dbReference type="Proteomes" id="UP001583193"/>
    </source>
</evidence>
<feature type="compositionally biased region" description="Low complexity" evidence="7">
    <location>
        <begin position="365"/>
        <end position="404"/>
    </location>
</feature>
<keyword evidence="5" id="KW-0539">Nucleus</keyword>
<dbReference type="InterPro" id="IPR019786">
    <property type="entry name" value="Zinc_finger_PHD-type_CS"/>
</dbReference>
<evidence type="ECO:0000256" key="4">
    <source>
        <dbReference type="ARBA" id="ARBA00022833"/>
    </source>
</evidence>
<evidence type="ECO:0000256" key="2">
    <source>
        <dbReference type="ARBA" id="ARBA00022723"/>
    </source>
</evidence>
<dbReference type="PANTHER" id="PTHR46174">
    <property type="entry name" value="CXXC-TYPE ZINC FINGER PROTEIN 1"/>
    <property type="match status" value="1"/>
</dbReference>
<dbReference type="SMART" id="SM00249">
    <property type="entry name" value="PHD"/>
    <property type="match status" value="1"/>
</dbReference>
<dbReference type="InterPro" id="IPR001965">
    <property type="entry name" value="Znf_PHD"/>
</dbReference>
<dbReference type="InterPro" id="IPR011009">
    <property type="entry name" value="Kinase-like_dom_sf"/>
</dbReference>
<feature type="compositionally biased region" description="Low complexity" evidence="7">
    <location>
        <begin position="436"/>
        <end position="452"/>
    </location>
</feature>
<dbReference type="InterPro" id="IPR013083">
    <property type="entry name" value="Znf_RING/FYVE/PHD"/>
</dbReference>
<feature type="compositionally biased region" description="Basic and acidic residues" evidence="7">
    <location>
        <begin position="350"/>
        <end position="364"/>
    </location>
</feature>
<dbReference type="InterPro" id="IPR011011">
    <property type="entry name" value="Znf_FYVE_PHD"/>
</dbReference>
<evidence type="ECO:0000256" key="6">
    <source>
        <dbReference type="PROSITE-ProRule" id="PRU00146"/>
    </source>
</evidence>
<dbReference type="Pfam" id="PF00628">
    <property type="entry name" value="PHD"/>
    <property type="match status" value="1"/>
</dbReference>
<dbReference type="PANTHER" id="PTHR46174:SF1">
    <property type="entry name" value="CXXC-TYPE ZINC FINGER PROTEIN 1"/>
    <property type="match status" value="1"/>
</dbReference>
<protein>
    <submittedName>
        <fullName evidence="9">COMPASS (Complex proteins associated with Set1p) component</fullName>
    </submittedName>
</protein>
<dbReference type="InterPro" id="IPR037869">
    <property type="entry name" value="Spp1/CFP1"/>
</dbReference>
<sequence length="833" mass="92605">METDTVKVPTSANPYETDPDKIPEGDPYLARSPHYGRYHPRPDDFTPQYNYWYQSEPKSTAYWKGIIGKYCTPENSIQIVGDRGVFVAGAVIIRVDKDDATGAAEERYSCLNANELGAARKAEESLKDLGIAVPVIYFCGTVDGKNVTVESRVPGVSLNVAWRYLTAEQRQSFKEQSRNVIQSLQMADSSSDEPSYVCRGLNHQRPADTQQRERDILFDESKKGEDFCLVHNDMVRSNIVVKDDKIVGIIGWRQCGYFGLNRAGTVHRELRTPESSYIAGPGEDDEKSSWTDLYEFPSADDGKKALANGHDNPTPEVKLEPSASSLDAVPSAAVDGIKPSISQLDGTDFPAEHPTPKKVNDLRRGSMSRASSSERSSPIPATKGSTAAKKPTTASSKKGTATKKAAPKKRKLNPQDGESVDGRSNTPASSRASKTPAPKKQGSASAAGSPAPESKKKRSKKAAPESDDESVEDANEIFCICRRPDNHTWMIGCDGGCEDWFHGKCVNIDPRDAELIDKYICPNCEEQGKGNTTWKPMCRLPECRKPARITKQVLSKYCSDDHGREFMRLKAQQLTSNDEDDDYDMDADVKNGTEELGSRGGILTARELKAAISGVSSVEEFRRLGDRIVSPPDDEVKDDGKKKLGLDIDPKDLTYTPDEETKIQKLRKRRDELLHRKDMLRARNTFLGLVRQRGKHVLERLKQADPKGGWKDICGFDTRLSWSDEEFDEWRLSETGQKALKDGNLEAIPAKDADGDTPMEDASNQENDIDTISRGVCLKKRCERHKQWVKVQQQDIQFEEAMAVQDLAKCEQEAQAVVERAVLRMWAEKDGSG</sequence>
<evidence type="ECO:0000259" key="8">
    <source>
        <dbReference type="PROSITE" id="PS50016"/>
    </source>
</evidence>
<dbReference type="PROSITE" id="PS50016">
    <property type="entry name" value="ZF_PHD_2"/>
    <property type="match status" value="1"/>
</dbReference>
<evidence type="ECO:0000256" key="7">
    <source>
        <dbReference type="SAM" id="MobiDB-lite"/>
    </source>
</evidence>
<keyword evidence="3 6" id="KW-0863">Zinc-finger</keyword>
<comment type="subcellular location">
    <subcellularLocation>
        <location evidence="1">Nucleus</location>
    </subcellularLocation>
</comment>
<comment type="caution">
    <text evidence="9">The sequence shown here is derived from an EMBL/GenBank/DDBJ whole genome shotgun (WGS) entry which is preliminary data.</text>
</comment>
<keyword evidence="2" id="KW-0479">Metal-binding</keyword>
<reference evidence="9 10" key="1">
    <citation type="journal article" date="2024" name="IMA Fungus">
        <title>IMA Genome - F19 : A genome assembly and annotation guide to empower mycologists, including annotated draft genome sequences of Ceratocystis pirilliformis, Diaporthe australafricana, Fusarium ophioides, Paecilomyces lecythidis, and Sporothrix stenoceras.</title>
        <authorList>
            <person name="Aylward J."/>
            <person name="Wilson A.M."/>
            <person name="Visagie C.M."/>
            <person name="Spraker J."/>
            <person name="Barnes I."/>
            <person name="Buitendag C."/>
            <person name="Ceriani C."/>
            <person name="Del Mar Angel L."/>
            <person name="du Plessis D."/>
            <person name="Fuchs T."/>
            <person name="Gasser K."/>
            <person name="Kramer D."/>
            <person name="Li W."/>
            <person name="Munsamy K."/>
            <person name="Piso A."/>
            <person name="Price J.L."/>
            <person name="Sonnekus B."/>
            <person name="Thomas C."/>
            <person name="van der Nest A."/>
            <person name="van Dijk A."/>
            <person name="van Heerden A."/>
            <person name="van Vuuren N."/>
            <person name="Yilmaz N."/>
            <person name="Duong T.A."/>
            <person name="van der Merwe N.A."/>
            <person name="Wingfield M.J."/>
            <person name="Wingfield B.D."/>
        </authorList>
    </citation>
    <scope>NUCLEOTIDE SEQUENCE [LARGE SCALE GENOMIC DNA]</scope>
    <source>
        <strain evidence="9 10">CMW 18167</strain>
    </source>
</reference>
<dbReference type="SUPFAM" id="SSF57903">
    <property type="entry name" value="FYVE/PHD zinc finger"/>
    <property type="match status" value="1"/>
</dbReference>
<dbReference type="Gene3D" id="3.30.40.10">
    <property type="entry name" value="Zinc/RING finger domain, C3HC4 (zinc finger)"/>
    <property type="match status" value="1"/>
</dbReference>
<proteinExistence type="predicted"/>
<dbReference type="PROSITE" id="PS01359">
    <property type="entry name" value="ZF_PHD_1"/>
    <property type="match status" value="1"/>
</dbReference>
<keyword evidence="4" id="KW-0862">Zinc</keyword>
<evidence type="ECO:0000256" key="3">
    <source>
        <dbReference type="ARBA" id="ARBA00022771"/>
    </source>
</evidence>
<feature type="domain" description="PHD-type" evidence="8">
    <location>
        <begin position="476"/>
        <end position="527"/>
    </location>
</feature>
<organism evidence="9 10">
    <name type="scientific">Paecilomyces lecythidis</name>
    <dbReference type="NCBI Taxonomy" id="3004212"/>
    <lineage>
        <taxon>Eukaryota</taxon>
        <taxon>Fungi</taxon>
        <taxon>Dikarya</taxon>
        <taxon>Ascomycota</taxon>
        <taxon>Pezizomycotina</taxon>
        <taxon>Eurotiomycetes</taxon>
        <taxon>Eurotiomycetidae</taxon>
        <taxon>Eurotiales</taxon>
        <taxon>Thermoascaceae</taxon>
        <taxon>Paecilomyces</taxon>
    </lineage>
</organism>
<gene>
    <name evidence="9" type="primary">SPP1</name>
    <name evidence="9" type="ORF">Plec18167_001610</name>
</gene>
<evidence type="ECO:0000313" key="9">
    <source>
        <dbReference type="EMBL" id="KAL1884953.1"/>
    </source>
</evidence>
<dbReference type="SUPFAM" id="SSF56112">
    <property type="entry name" value="Protein kinase-like (PK-like)"/>
    <property type="match status" value="1"/>
</dbReference>